<evidence type="ECO:0000256" key="7">
    <source>
        <dbReference type="HAMAP-Rule" id="MF_01147"/>
    </source>
</evidence>
<feature type="transmembrane region" description="Helical" evidence="7">
    <location>
        <begin position="172"/>
        <end position="189"/>
    </location>
</feature>
<dbReference type="AlphaFoldDB" id="A0A9X4AFH6"/>
<keyword evidence="5 7" id="KW-1133">Transmembrane helix</keyword>
<dbReference type="GO" id="GO:0008961">
    <property type="term" value="F:phosphatidylglycerol-prolipoprotein diacylglyceryl transferase activity"/>
    <property type="evidence" value="ECO:0007669"/>
    <property type="project" value="UniProtKB-UniRule"/>
</dbReference>
<keyword evidence="3 7" id="KW-0808">Transferase</keyword>
<evidence type="ECO:0000256" key="3">
    <source>
        <dbReference type="ARBA" id="ARBA00022679"/>
    </source>
</evidence>
<evidence type="ECO:0000256" key="5">
    <source>
        <dbReference type="ARBA" id="ARBA00022989"/>
    </source>
</evidence>
<feature type="transmembrane region" description="Helical" evidence="7">
    <location>
        <begin position="47"/>
        <end position="69"/>
    </location>
</feature>
<evidence type="ECO:0000313" key="8">
    <source>
        <dbReference type="EMBL" id="MDC3418027.1"/>
    </source>
</evidence>
<name>A0A9X4AFH6_9BACI</name>
<evidence type="ECO:0000256" key="2">
    <source>
        <dbReference type="ARBA" id="ARBA00022475"/>
    </source>
</evidence>
<dbReference type="EC" id="2.5.1.145" evidence="7"/>
<dbReference type="Proteomes" id="UP001145069">
    <property type="component" value="Unassembled WGS sequence"/>
</dbReference>
<dbReference type="InterPro" id="IPR001640">
    <property type="entry name" value="Lgt"/>
</dbReference>
<evidence type="ECO:0000256" key="4">
    <source>
        <dbReference type="ARBA" id="ARBA00022692"/>
    </source>
</evidence>
<comment type="pathway">
    <text evidence="7">Protein modification; lipoprotein biosynthesis (diacylglyceryl transfer).</text>
</comment>
<sequence>MYKDLFNIFGYTVQTHGVVSVIAIMLAYGVAQVRVKGTPFEQHLDRFLVYAIIGGIIGARIWHVFIFQWPYFSQNPGEILMIWKGGISILGATVGGIAVLIWYSYKHKFNFLEIADYLAPALVLGQGIGRAAELLAGDVFGNPTGGNYGMVYPEGTVAYSYFGSQPLWPADIWEGQFLFAVFAILYILSSKNIPKGWLFLTYIILYSLQRFMFEFLRGDSPKYFLNLSAGQWTTFWIIVLAVVYGAYLYVQQKKLDAKK</sequence>
<organism evidence="8 9">
    <name type="scientific">Aquibacillus salsiterrae</name>
    <dbReference type="NCBI Taxonomy" id="2950439"/>
    <lineage>
        <taxon>Bacteria</taxon>
        <taxon>Bacillati</taxon>
        <taxon>Bacillota</taxon>
        <taxon>Bacilli</taxon>
        <taxon>Bacillales</taxon>
        <taxon>Bacillaceae</taxon>
        <taxon>Aquibacillus</taxon>
    </lineage>
</organism>
<feature type="transmembrane region" description="Helical" evidence="7">
    <location>
        <begin position="81"/>
        <end position="105"/>
    </location>
</feature>
<comment type="subcellular location">
    <subcellularLocation>
        <location evidence="7">Cell membrane</location>
        <topology evidence="7">Multi-pass membrane protein</topology>
    </subcellularLocation>
</comment>
<dbReference type="Pfam" id="PF01790">
    <property type="entry name" value="LGT"/>
    <property type="match status" value="1"/>
</dbReference>
<evidence type="ECO:0000313" key="9">
    <source>
        <dbReference type="Proteomes" id="UP001145069"/>
    </source>
</evidence>
<dbReference type="PANTHER" id="PTHR30589:SF0">
    <property type="entry name" value="PHOSPHATIDYLGLYCEROL--PROLIPOPROTEIN DIACYLGLYCERYL TRANSFERASE"/>
    <property type="match status" value="1"/>
</dbReference>
<keyword evidence="2 7" id="KW-1003">Cell membrane</keyword>
<keyword evidence="4 7" id="KW-0812">Transmembrane</keyword>
<feature type="transmembrane region" description="Helical" evidence="7">
    <location>
        <begin position="233"/>
        <end position="250"/>
    </location>
</feature>
<comment type="function">
    <text evidence="7">Catalyzes the transfer of the diacylglyceryl group from phosphatidylglycerol to the sulfhydryl group of the N-terminal cysteine of a prolipoprotein, the first step in the formation of mature lipoproteins.</text>
</comment>
<dbReference type="NCBIfam" id="TIGR00544">
    <property type="entry name" value="lgt"/>
    <property type="match status" value="1"/>
</dbReference>
<comment type="similarity">
    <text evidence="1 7">Belongs to the Lgt family.</text>
</comment>
<dbReference type="HAMAP" id="MF_01147">
    <property type="entry name" value="Lgt"/>
    <property type="match status" value="1"/>
</dbReference>
<feature type="binding site" evidence="7">
    <location>
        <position position="130"/>
    </location>
    <ligand>
        <name>a 1,2-diacyl-sn-glycero-3-phospho-(1'-sn-glycerol)</name>
        <dbReference type="ChEBI" id="CHEBI:64716"/>
    </ligand>
</feature>
<keyword evidence="6 7" id="KW-0472">Membrane</keyword>
<gene>
    <name evidence="7 8" type="primary">lgt</name>
    <name evidence="8" type="ORF">NC799_14135</name>
</gene>
<dbReference type="PANTHER" id="PTHR30589">
    <property type="entry name" value="PROLIPOPROTEIN DIACYLGLYCERYL TRANSFERASE"/>
    <property type="match status" value="1"/>
</dbReference>
<feature type="transmembrane region" description="Helical" evidence="7">
    <location>
        <begin position="196"/>
        <end position="213"/>
    </location>
</feature>
<dbReference type="RefSeq" id="WP_272447090.1">
    <property type="nucleotide sequence ID" value="NZ_JAMQKC010000018.1"/>
</dbReference>
<protein>
    <recommendedName>
        <fullName evidence="7">Phosphatidylglycerol--prolipoprotein diacylglyceryl transferase</fullName>
        <ecNumber evidence="7">2.5.1.145</ecNumber>
    </recommendedName>
</protein>
<reference evidence="8" key="1">
    <citation type="submission" date="2022-06" db="EMBL/GenBank/DDBJ databases">
        <title>Aquibacillus sp. a new bacterium isolated from soil saline samples.</title>
        <authorList>
            <person name="Galisteo C."/>
            <person name="De La Haba R."/>
            <person name="Sanchez-Porro C."/>
            <person name="Ventosa A."/>
        </authorList>
    </citation>
    <scope>NUCLEOTIDE SEQUENCE</scope>
    <source>
        <strain evidence="8">3ASR75-54</strain>
    </source>
</reference>
<feature type="transmembrane region" description="Helical" evidence="7">
    <location>
        <begin position="15"/>
        <end position="35"/>
    </location>
</feature>
<dbReference type="GO" id="GO:0042158">
    <property type="term" value="P:lipoprotein biosynthetic process"/>
    <property type="evidence" value="ECO:0007669"/>
    <property type="project" value="UniProtKB-UniRule"/>
</dbReference>
<comment type="caution">
    <text evidence="8">The sequence shown here is derived from an EMBL/GenBank/DDBJ whole genome shotgun (WGS) entry which is preliminary data.</text>
</comment>
<evidence type="ECO:0000256" key="6">
    <source>
        <dbReference type="ARBA" id="ARBA00023136"/>
    </source>
</evidence>
<keyword evidence="9" id="KW-1185">Reference proteome</keyword>
<dbReference type="GO" id="GO:0005886">
    <property type="term" value="C:plasma membrane"/>
    <property type="evidence" value="ECO:0007669"/>
    <property type="project" value="UniProtKB-SubCell"/>
</dbReference>
<comment type="catalytic activity">
    <reaction evidence="7">
        <text>L-cysteinyl-[prolipoprotein] + a 1,2-diacyl-sn-glycero-3-phospho-(1'-sn-glycerol) = an S-1,2-diacyl-sn-glyceryl-L-cysteinyl-[prolipoprotein] + sn-glycerol 1-phosphate + H(+)</text>
        <dbReference type="Rhea" id="RHEA:56712"/>
        <dbReference type="Rhea" id="RHEA-COMP:14679"/>
        <dbReference type="Rhea" id="RHEA-COMP:14680"/>
        <dbReference type="ChEBI" id="CHEBI:15378"/>
        <dbReference type="ChEBI" id="CHEBI:29950"/>
        <dbReference type="ChEBI" id="CHEBI:57685"/>
        <dbReference type="ChEBI" id="CHEBI:64716"/>
        <dbReference type="ChEBI" id="CHEBI:140658"/>
        <dbReference type="EC" id="2.5.1.145"/>
    </reaction>
</comment>
<dbReference type="EMBL" id="JAMQKC010000018">
    <property type="protein sequence ID" value="MDC3418027.1"/>
    <property type="molecule type" value="Genomic_DNA"/>
</dbReference>
<proteinExistence type="inferred from homology"/>
<evidence type="ECO:0000256" key="1">
    <source>
        <dbReference type="ARBA" id="ARBA00007150"/>
    </source>
</evidence>
<accession>A0A9X4AFH6</accession>